<sequence length="72" mass="8086">MDEIITLEKLSARVEAMRELLIISTALHKEHPRFEAVCNELEKMAGDNEAVKKELSLLAGLLRPSLISARKD</sequence>
<evidence type="ECO:0000313" key="1">
    <source>
        <dbReference type="EMBL" id="VFK17455.1"/>
    </source>
</evidence>
<reference evidence="1" key="1">
    <citation type="submission" date="2019-02" db="EMBL/GenBank/DDBJ databases">
        <authorList>
            <person name="Gruber-Vodicka R. H."/>
            <person name="Seah K. B. B."/>
        </authorList>
    </citation>
    <scope>NUCLEOTIDE SEQUENCE</scope>
    <source>
        <strain evidence="1">BECK_S313</strain>
    </source>
</reference>
<accession>A0A450WK86</accession>
<dbReference type="EMBL" id="CAADFK010000117">
    <property type="protein sequence ID" value="VFK17455.1"/>
    <property type="molecule type" value="Genomic_DNA"/>
</dbReference>
<protein>
    <submittedName>
        <fullName evidence="1">Uncharacterized protein</fullName>
    </submittedName>
</protein>
<proteinExistence type="predicted"/>
<dbReference type="AlphaFoldDB" id="A0A450WK86"/>
<organism evidence="1">
    <name type="scientific">Candidatus Kentrum sp. LPFa</name>
    <dbReference type="NCBI Taxonomy" id="2126335"/>
    <lineage>
        <taxon>Bacteria</taxon>
        <taxon>Pseudomonadati</taxon>
        <taxon>Pseudomonadota</taxon>
        <taxon>Gammaproteobacteria</taxon>
        <taxon>Candidatus Kentrum</taxon>
    </lineage>
</organism>
<gene>
    <name evidence="1" type="ORF">BECKLPF1236B_GA0070989_111718</name>
</gene>
<name>A0A450WK86_9GAMM</name>